<dbReference type="OrthoDB" id="361039at2759"/>
<dbReference type="Proteomes" id="UP000289152">
    <property type="component" value="Unassembled WGS sequence"/>
</dbReference>
<evidence type="ECO:0000256" key="2">
    <source>
        <dbReference type="ARBA" id="ARBA00007688"/>
    </source>
</evidence>
<evidence type="ECO:0000259" key="6">
    <source>
        <dbReference type="SMART" id="SM00803"/>
    </source>
</evidence>
<dbReference type="Pfam" id="PF02969">
    <property type="entry name" value="TAF"/>
    <property type="match status" value="1"/>
</dbReference>
<dbReference type="InParanoid" id="A0A4Q1BM28"/>
<dbReference type="FunCoup" id="A0A4Q1BM28">
    <property type="interactions" value="439"/>
</dbReference>
<dbReference type="GO" id="GO:0000124">
    <property type="term" value="C:SAGA complex"/>
    <property type="evidence" value="ECO:0007669"/>
    <property type="project" value="InterPro"/>
</dbReference>
<keyword evidence="4" id="KW-0804">Transcription</keyword>
<evidence type="ECO:0000313" key="7">
    <source>
        <dbReference type="EMBL" id="RXK38866.1"/>
    </source>
</evidence>
<comment type="caution">
    <text evidence="7">The sequence shown here is derived from an EMBL/GenBank/DDBJ whole genome shotgun (WGS) entry which is preliminary data.</text>
</comment>
<gene>
    <name evidence="7" type="ORF">M231_03815</name>
</gene>
<dbReference type="VEuPathDB" id="FungiDB:TREMEDRAFT_70674"/>
<feature type="domain" description="TATA box binding protein associated factor (TAF) histone-like fold" evidence="6">
    <location>
        <begin position="7"/>
        <end position="71"/>
    </location>
</feature>
<sequence length="486" mass="52497">MPSNLSGIYPPDSVNDVAHGLPIDNLGQGAADLLASDVEYRLHLITQEAKKFMVHAKRTTLTSDDVEYAMEVLNLEPILVPPRPLPQPTFAQVQIPTVSGNSAHTIYYAPDDEIDFATYLKQPLPPGLASSAGVKWKAHWLAVEGVQPAIPENPAPSARVDSTSPFTLPSTGSAALRPSARSHLPQELQLYFGRLTAAIVPSTSPPPSSDGTISDVERQRLAALASLRGDQAVGGVLVYLVKWIAESVQKCLMSPVQVLGYLLDAMEALLDNEAVFVEPYLHQLLAPLMSILLTVPLGPHPPTSSQQITAAYETRLRASDVLRKIVDDYSSSYPNLTPRLLSTLSQALQSDPFPSPLGANHPPAGRYEGALLGISALGSHAVQTCLWGEDVPRALQRLDDLASRLYPTEGRKGKSGLMKAAIKAVGSMIGPKPENFTGGSVRGEEIVNVFGPNWSRVLEKRPWLGSEMMRMYKERREGMDVDGVGV</sequence>
<dbReference type="GO" id="GO:0005669">
    <property type="term" value="C:transcription factor TFIID complex"/>
    <property type="evidence" value="ECO:0007669"/>
    <property type="project" value="InterPro"/>
</dbReference>
<dbReference type="CDD" id="cd08050">
    <property type="entry name" value="TAF6C"/>
    <property type="match status" value="1"/>
</dbReference>
<dbReference type="AlphaFoldDB" id="A0A4Q1BM28"/>
<dbReference type="GO" id="GO:0046695">
    <property type="term" value="C:SLIK (SAGA-like) complex"/>
    <property type="evidence" value="ECO:0007669"/>
    <property type="project" value="InterPro"/>
</dbReference>
<reference evidence="7 8" key="1">
    <citation type="submission" date="2016-06" db="EMBL/GenBank/DDBJ databases">
        <title>Evolution of pathogenesis and genome organization in the Tremellales.</title>
        <authorList>
            <person name="Cuomo C."/>
            <person name="Litvintseva A."/>
            <person name="Heitman J."/>
            <person name="Chen Y."/>
            <person name="Sun S."/>
            <person name="Springer D."/>
            <person name="Dromer F."/>
            <person name="Young S."/>
            <person name="Zeng Q."/>
            <person name="Chapman S."/>
            <person name="Gujja S."/>
            <person name="Saif S."/>
            <person name="Birren B."/>
        </authorList>
    </citation>
    <scope>NUCLEOTIDE SEQUENCE [LARGE SCALE GENOMIC DNA]</scope>
    <source>
        <strain evidence="7 8">ATCC 28783</strain>
    </source>
</reference>
<dbReference type="InterPro" id="IPR046344">
    <property type="entry name" value="TAF6_C_sf"/>
</dbReference>
<evidence type="ECO:0000256" key="3">
    <source>
        <dbReference type="ARBA" id="ARBA00023015"/>
    </source>
</evidence>
<accession>A0A4Q1BM28</accession>
<proteinExistence type="inferred from homology"/>
<evidence type="ECO:0000256" key="1">
    <source>
        <dbReference type="ARBA" id="ARBA00004123"/>
    </source>
</evidence>
<dbReference type="GO" id="GO:0046982">
    <property type="term" value="F:protein heterodimerization activity"/>
    <property type="evidence" value="ECO:0007669"/>
    <property type="project" value="InterPro"/>
</dbReference>
<dbReference type="GO" id="GO:0003713">
    <property type="term" value="F:transcription coactivator activity"/>
    <property type="evidence" value="ECO:0007669"/>
    <property type="project" value="TreeGrafter"/>
</dbReference>
<evidence type="ECO:0000256" key="5">
    <source>
        <dbReference type="ARBA" id="ARBA00023242"/>
    </source>
</evidence>
<comment type="subcellular location">
    <subcellularLocation>
        <location evidence="1">Nucleus</location>
    </subcellularLocation>
</comment>
<keyword evidence="5" id="KW-0539">Nucleus</keyword>
<dbReference type="Gene3D" id="1.10.20.10">
    <property type="entry name" value="Histone, subunit A"/>
    <property type="match status" value="1"/>
</dbReference>
<dbReference type="Pfam" id="PF07571">
    <property type="entry name" value="TAF6_C"/>
    <property type="match status" value="1"/>
</dbReference>
<dbReference type="PANTHER" id="PTHR10221">
    <property type="entry name" value="TRANSCRIPTION INITIATION FACTOR TFIID SUBUNIT 6"/>
    <property type="match status" value="1"/>
</dbReference>
<name>A0A4Q1BM28_TREME</name>
<evidence type="ECO:0000313" key="8">
    <source>
        <dbReference type="Proteomes" id="UP000289152"/>
    </source>
</evidence>
<dbReference type="STRING" id="5217.A0A4Q1BM28"/>
<dbReference type="PANTHER" id="PTHR10221:SF9">
    <property type="entry name" value="TRANSCRIPTION INITIATION FACTOR TFIID SUBUNIT 6"/>
    <property type="match status" value="1"/>
</dbReference>
<dbReference type="SMART" id="SM00803">
    <property type="entry name" value="TAF"/>
    <property type="match status" value="1"/>
</dbReference>
<dbReference type="GO" id="GO:0016251">
    <property type="term" value="F:RNA polymerase II general transcription initiation factor activity"/>
    <property type="evidence" value="ECO:0007669"/>
    <property type="project" value="InterPro"/>
</dbReference>
<organism evidence="7 8">
    <name type="scientific">Tremella mesenterica</name>
    <name type="common">Jelly fungus</name>
    <dbReference type="NCBI Taxonomy" id="5217"/>
    <lineage>
        <taxon>Eukaryota</taxon>
        <taxon>Fungi</taxon>
        <taxon>Dikarya</taxon>
        <taxon>Basidiomycota</taxon>
        <taxon>Agaricomycotina</taxon>
        <taxon>Tremellomycetes</taxon>
        <taxon>Tremellales</taxon>
        <taxon>Tremellaceae</taxon>
        <taxon>Tremella</taxon>
    </lineage>
</organism>
<evidence type="ECO:0000256" key="4">
    <source>
        <dbReference type="ARBA" id="ARBA00023163"/>
    </source>
</evidence>
<keyword evidence="3" id="KW-0805">Transcription regulation</keyword>
<protein>
    <recommendedName>
        <fullName evidence="6">TATA box binding protein associated factor (TAF) histone-like fold domain-containing protein</fullName>
    </recommendedName>
</protein>
<dbReference type="InterPro" id="IPR009072">
    <property type="entry name" value="Histone-fold"/>
</dbReference>
<dbReference type="InterPro" id="IPR037796">
    <property type="entry name" value="TAF6"/>
</dbReference>
<dbReference type="Gene3D" id="1.25.40.770">
    <property type="entry name" value="TAF6, C-terminal HEAT repeat domain"/>
    <property type="match status" value="1"/>
</dbReference>
<keyword evidence="8" id="KW-1185">Reference proteome</keyword>
<dbReference type="EMBL" id="SDIL01000040">
    <property type="protein sequence ID" value="RXK38866.1"/>
    <property type="molecule type" value="Genomic_DNA"/>
</dbReference>
<dbReference type="InterPro" id="IPR011442">
    <property type="entry name" value="TAF6_C"/>
</dbReference>
<dbReference type="CDD" id="cd22931">
    <property type="entry name" value="HFD_TAF6"/>
    <property type="match status" value="1"/>
</dbReference>
<dbReference type="GO" id="GO:0051123">
    <property type="term" value="P:RNA polymerase II preinitiation complex assembly"/>
    <property type="evidence" value="ECO:0007669"/>
    <property type="project" value="TreeGrafter"/>
</dbReference>
<comment type="similarity">
    <text evidence="2">Belongs to the TAF6 family.</text>
</comment>
<dbReference type="InterPro" id="IPR004823">
    <property type="entry name" value="TAF_TATA-bd_Histone-like_dom"/>
</dbReference>
<dbReference type="SUPFAM" id="SSF47113">
    <property type="entry name" value="Histone-fold"/>
    <property type="match status" value="1"/>
</dbReference>